<evidence type="ECO:0000313" key="5">
    <source>
        <dbReference type="Proteomes" id="UP000461730"/>
    </source>
</evidence>
<dbReference type="CDD" id="cd00229">
    <property type="entry name" value="SGNH_hydrolase"/>
    <property type="match status" value="1"/>
</dbReference>
<dbReference type="InterPro" id="IPR050452">
    <property type="entry name" value="Metacaspase"/>
</dbReference>
<sequence>MRYETLPQIEARFRNEAAPFLSPLSVPVPNESLTLNGLLYKPNRSNYYYETKHPKQRIVLHFTAGNVRSDMYTLTTQSRHVSVAFVIGRDGTIYQLFHSGYWSGHIGAGIGNQGTGNSQDKATIGIEISNYGFLVPRDGVLETIYSRVKNPNTGVVSPPDPYCSLNTTEAYIKTDTPFRDQSYYASYTPEQLESTIILLRYLTAKYNIPRQFLPEDKRFLTTNDVLGFKGIVSHINYRSSGKWDIGPAFDWDTLIGGVQATSFTPSLVREATRDLIAGKAVITDEDALLQSQPATQITEGTEEASDNEGYNPNNITEEILEKELTPGSGKVYALLAGINNYDRVRKLNGCLEDIKRVKEYLERRTTLDCKVKTLLDDQASRAGIAKGFEEHLGQAGKDDTVLFYFSGHGTREEADPLWDETDQLLECLVCHDGGTTRSPEFLLTDKELRYLLAELYKKTQAHIVVICDCCHSGDNTRGALVEAAFADNTIAKRMIVTSRVSGAFEQRQWSDFMFSSKIRKEDIAGKKPGEFLPEGQHIQIAACESDQSAMEVNGEGVFTKQLLAALDASGGNLSYNVLRNRIRQYLRFSFEQTPRIYASGKNAAALLAAGFLNRPLTDQTVIAEATYNSTKGWQLNIGAIHGVTADSKVAIINTENAQEKLKATIKKVFIDYSIIAITGNLSTGLAHKAEVAGLMSGNILLELNNWNGHPKEMDALLEDIRTKTDGHFEFESSDNNSARRADYTVHIRAGEAVITRPGDPYRPLVQPQPLMSKEDNAFLLETLKHMSQWHFIKQLQNADIPKGFPAKPLKIEVTRVFNDGSKKLLDTEGGTAILQYEEGDKSLQGALQIQITNTTKQDLYVAAIYLDMLFQSFLDFLPQRTQKLEAGASLFLQLEGDDLLRFELSEVAREYNWPEIAEFLKFIVSTEEFNAESLVLEALPRPYILADKDRRVIERSLVTRKNDPVQFSGWITQTLSLIQQNPLYNHISKATAEALMDYEETAFYAAGLYYDVTPDENGEPSLLSLKKELVLPEGERGILGDFKLWAANTIETLQRKRLYKKLKNTSRTRIVAEGDSWFQYPILVQDILDHLYRLYAIRSFAEAGDTMENYMKEREYVEPIAEEQAIFYLVSGGGNDILGKQFRGSLRDTPDPNDATPRRYLNETFFDKLDMLEAWYKEMFTELKIRYPHLRILTHSYDYIIPVDTEMYPKKTSWLGVYMIEKGIEPQAEREALIRFMVDEFNTRLKNAVKAFPDYVSYINVRGLVARNSWYDEIHPTNDGFKLVADRFVAEIERLKAGLQPIQELAAGPELV</sequence>
<dbReference type="InterPro" id="IPR002502">
    <property type="entry name" value="Amidase_domain"/>
</dbReference>
<evidence type="ECO:0000313" key="4">
    <source>
        <dbReference type="EMBL" id="MVT12304.1"/>
    </source>
</evidence>
<dbReference type="Gene3D" id="3.40.80.10">
    <property type="entry name" value="Peptidoglycan recognition protein-like"/>
    <property type="match status" value="1"/>
</dbReference>
<evidence type="ECO:0000256" key="1">
    <source>
        <dbReference type="SAM" id="MobiDB-lite"/>
    </source>
</evidence>
<dbReference type="PANTHER" id="PTHR48104">
    <property type="entry name" value="METACASPASE-4"/>
    <property type="match status" value="1"/>
</dbReference>
<dbReference type="EMBL" id="WRXN01000022">
    <property type="protein sequence ID" value="MVT12304.1"/>
    <property type="molecule type" value="Genomic_DNA"/>
</dbReference>
<dbReference type="Pfam" id="PF01510">
    <property type="entry name" value="Amidase_2"/>
    <property type="match status" value="1"/>
</dbReference>
<dbReference type="InterPro" id="IPR029030">
    <property type="entry name" value="Caspase-like_dom_sf"/>
</dbReference>
<dbReference type="InterPro" id="IPR036514">
    <property type="entry name" value="SGNH_hydro_sf"/>
</dbReference>
<dbReference type="SUPFAM" id="SSF52266">
    <property type="entry name" value="SGNH hydrolase"/>
    <property type="match status" value="1"/>
</dbReference>
<protein>
    <recommendedName>
        <fullName evidence="6">N-acetylmuramoyl-L-alanine amidase</fullName>
    </recommendedName>
</protein>
<dbReference type="Proteomes" id="UP000461730">
    <property type="component" value="Unassembled WGS sequence"/>
</dbReference>
<evidence type="ECO:0000259" key="3">
    <source>
        <dbReference type="Pfam" id="PF01510"/>
    </source>
</evidence>
<dbReference type="Pfam" id="PF00656">
    <property type="entry name" value="Peptidase_C14"/>
    <property type="match status" value="1"/>
</dbReference>
<dbReference type="Gene3D" id="3.40.50.1460">
    <property type="match status" value="1"/>
</dbReference>
<dbReference type="GO" id="GO:0006508">
    <property type="term" value="P:proteolysis"/>
    <property type="evidence" value="ECO:0007669"/>
    <property type="project" value="InterPro"/>
</dbReference>
<dbReference type="Gene3D" id="3.40.50.1110">
    <property type="entry name" value="SGNH hydrolase"/>
    <property type="match status" value="1"/>
</dbReference>
<proteinExistence type="predicted"/>
<feature type="region of interest" description="Disordered" evidence="1">
    <location>
        <begin position="292"/>
        <end position="312"/>
    </location>
</feature>
<dbReference type="SUPFAM" id="SSF52129">
    <property type="entry name" value="Caspase-like"/>
    <property type="match status" value="1"/>
</dbReference>
<name>A0A7K1UD58_9BACT</name>
<feature type="domain" description="N-acetylmuramoyl-L-alanine amidase" evidence="3">
    <location>
        <begin position="54"/>
        <end position="246"/>
    </location>
</feature>
<gene>
    <name evidence="4" type="ORF">GO493_28875</name>
</gene>
<dbReference type="GO" id="GO:0009253">
    <property type="term" value="P:peptidoglycan catabolic process"/>
    <property type="evidence" value="ECO:0007669"/>
    <property type="project" value="InterPro"/>
</dbReference>
<comment type="caution">
    <text evidence="4">The sequence shown here is derived from an EMBL/GenBank/DDBJ whole genome shotgun (WGS) entry which is preliminary data.</text>
</comment>
<dbReference type="SUPFAM" id="SSF55846">
    <property type="entry name" value="N-acetylmuramoyl-L-alanine amidase-like"/>
    <property type="match status" value="1"/>
</dbReference>
<keyword evidence="5" id="KW-1185">Reference proteome</keyword>
<dbReference type="GO" id="GO:0016788">
    <property type="term" value="F:hydrolase activity, acting on ester bonds"/>
    <property type="evidence" value="ECO:0007669"/>
    <property type="project" value="UniProtKB-ARBA"/>
</dbReference>
<evidence type="ECO:0000259" key="2">
    <source>
        <dbReference type="Pfam" id="PF00656"/>
    </source>
</evidence>
<dbReference type="InterPro" id="IPR011600">
    <property type="entry name" value="Pept_C14_caspase"/>
</dbReference>
<feature type="domain" description="Peptidase C14 caspase" evidence="2">
    <location>
        <begin position="332"/>
        <end position="598"/>
    </location>
</feature>
<dbReference type="PANTHER" id="PTHR48104:SF30">
    <property type="entry name" value="METACASPASE-1"/>
    <property type="match status" value="1"/>
</dbReference>
<reference evidence="4 5" key="1">
    <citation type="submission" date="2019-12" db="EMBL/GenBank/DDBJ databases">
        <title>Chitinophaga sp. strain ysch24 (GDMCC 1.1355), whole genome shotgun sequence.</title>
        <authorList>
            <person name="Zhang X."/>
        </authorList>
    </citation>
    <scope>NUCLEOTIDE SEQUENCE [LARGE SCALE GENOMIC DNA]</scope>
    <source>
        <strain evidence="5">ysch24</strain>
    </source>
</reference>
<dbReference type="InterPro" id="IPR036505">
    <property type="entry name" value="Amidase/PGRP_sf"/>
</dbReference>
<dbReference type="GO" id="GO:0005737">
    <property type="term" value="C:cytoplasm"/>
    <property type="evidence" value="ECO:0007669"/>
    <property type="project" value="TreeGrafter"/>
</dbReference>
<dbReference type="GO" id="GO:0008745">
    <property type="term" value="F:N-acetylmuramoyl-L-alanine amidase activity"/>
    <property type="evidence" value="ECO:0007669"/>
    <property type="project" value="InterPro"/>
</dbReference>
<dbReference type="GO" id="GO:0004197">
    <property type="term" value="F:cysteine-type endopeptidase activity"/>
    <property type="evidence" value="ECO:0007669"/>
    <property type="project" value="InterPro"/>
</dbReference>
<organism evidence="4 5">
    <name type="scientific">Chitinophaga tropicalis</name>
    <dbReference type="NCBI Taxonomy" id="2683588"/>
    <lineage>
        <taxon>Bacteria</taxon>
        <taxon>Pseudomonadati</taxon>
        <taxon>Bacteroidota</taxon>
        <taxon>Chitinophagia</taxon>
        <taxon>Chitinophagales</taxon>
        <taxon>Chitinophagaceae</taxon>
        <taxon>Chitinophaga</taxon>
    </lineage>
</organism>
<accession>A0A7K1UD58</accession>
<evidence type="ECO:0008006" key="6">
    <source>
        <dbReference type="Google" id="ProtNLM"/>
    </source>
</evidence>
<dbReference type="RefSeq" id="WP_157309722.1">
    <property type="nucleotide sequence ID" value="NZ_WRXN01000022.1"/>
</dbReference>